<proteinExistence type="predicted"/>
<dbReference type="EMBL" id="JBJUIK010000007">
    <property type="protein sequence ID" value="KAL3522867.1"/>
    <property type="molecule type" value="Genomic_DNA"/>
</dbReference>
<protein>
    <recommendedName>
        <fullName evidence="1">At1g61320/AtMIF1 LRR domain-containing protein</fullName>
    </recommendedName>
</protein>
<dbReference type="PANTHER" id="PTHR34145">
    <property type="entry name" value="OS02G0105600 PROTEIN"/>
    <property type="match status" value="1"/>
</dbReference>
<evidence type="ECO:0000313" key="3">
    <source>
        <dbReference type="Proteomes" id="UP001630127"/>
    </source>
</evidence>
<gene>
    <name evidence="2" type="ORF">ACH5RR_015701</name>
</gene>
<sequence length="227" mass="26012">MYESTRKVQRLELNFSKSGIYLRRSSDPCYFPNRFLSLRNGLSAEQSYLDSCGIQLPEFYNLRSLGTLCLICVNITAEAIEFFLHNCPFLERLELVSSGKLVNLVVSSSSLMLKHFVIERCQDVKLIQICNSNVVSLSKNLILINVPKLTEVTVALKVYRNWSSVFSQLSCCLSWLEKFSLKLRKVSEFPESSKLKYLRTTVGAWEDHSLVVLTSMIKACLWLEIFV</sequence>
<dbReference type="InterPro" id="IPR055357">
    <property type="entry name" value="LRR_At1g61320_AtMIF1"/>
</dbReference>
<dbReference type="Proteomes" id="UP001630127">
    <property type="component" value="Unassembled WGS sequence"/>
</dbReference>
<feature type="domain" description="At1g61320/AtMIF1 LRR" evidence="1">
    <location>
        <begin position="24"/>
        <end position="227"/>
    </location>
</feature>
<reference evidence="2 3" key="1">
    <citation type="submission" date="2024-11" db="EMBL/GenBank/DDBJ databases">
        <title>A near-complete genome assembly of Cinchona calisaya.</title>
        <authorList>
            <person name="Lian D.C."/>
            <person name="Zhao X.W."/>
            <person name="Wei L."/>
        </authorList>
    </citation>
    <scope>NUCLEOTIDE SEQUENCE [LARGE SCALE GENOMIC DNA]</scope>
    <source>
        <tissue evidence="2">Nenye</tissue>
    </source>
</reference>
<organism evidence="2 3">
    <name type="scientific">Cinchona calisaya</name>
    <dbReference type="NCBI Taxonomy" id="153742"/>
    <lineage>
        <taxon>Eukaryota</taxon>
        <taxon>Viridiplantae</taxon>
        <taxon>Streptophyta</taxon>
        <taxon>Embryophyta</taxon>
        <taxon>Tracheophyta</taxon>
        <taxon>Spermatophyta</taxon>
        <taxon>Magnoliopsida</taxon>
        <taxon>eudicotyledons</taxon>
        <taxon>Gunneridae</taxon>
        <taxon>Pentapetalae</taxon>
        <taxon>asterids</taxon>
        <taxon>lamiids</taxon>
        <taxon>Gentianales</taxon>
        <taxon>Rubiaceae</taxon>
        <taxon>Cinchonoideae</taxon>
        <taxon>Cinchoneae</taxon>
        <taxon>Cinchona</taxon>
    </lineage>
</organism>
<evidence type="ECO:0000259" key="1">
    <source>
        <dbReference type="Pfam" id="PF23622"/>
    </source>
</evidence>
<name>A0ABD2ZTX1_9GENT</name>
<dbReference type="Pfam" id="PF23622">
    <property type="entry name" value="LRR_At1g61320_AtMIF1"/>
    <property type="match status" value="1"/>
</dbReference>
<comment type="caution">
    <text evidence="2">The sequence shown here is derived from an EMBL/GenBank/DDBJ whole genome shotgun (WGS) entry which is preliminary data.</text>
</comment>
<evidence type="ECO:0000313" key="2">
    <source>
        <dbReference type="EMBL" id="KAL3522867.1"/>
    </source>
</evidence>
<keyword evidence="3" id="KW-1185">Reference proteome</keyword>
<dbReference type="PANTHER" id="PTHR34145:SF68">
    <property type="entry name" value="FBD DOMAIN-CONTAINING PROTEIN"/>
    <property type="match status" value="1"/>
</dbReference>
<dbReference type="AlphaFoldDB" id="A0ABD2ZTX1"/>
<accession>A0ABD2ZTX1</accession>
<dbReference type="InterPro" id="IPR053772">
    <property type="entry name" value="At1g61320/At1g61330-like"/>
</dbReference>